<keyword evidence="2" id="KW-1185">Reference proteome</keyword>
<dbReference type="RefSeq" id="WP_353302505.1">
    <property type="nucleotide sequence ID" value="NZ_BAABWN010000005.1"/>
</dbReference>
<reference evidence="1 2" key="1">
    <citation type="submission" date="2024-04" db="EMBL/GenBank/DDBJ databases">
        <title>Draft genome sequence of Sessilibacter corallicola NBRC 116591.</title>
        <authorList>
            <person name="Miyakawa T."/>
            <person name="Kusuya Y."/>
            <person name="Miura T."/>
        </authorList>
    </citation>
    <scope>NUCLEOTIDE SEQUENCE [LARGE SCALE GENOMIC DNA]</scope>
    <source>
        <strain evidence="1 2">KU-00831-HH</strain>
    </source>
</reference>
<dbReference type="Proteomes" id="UP001465153">
    <property type="component" value="Unassembled WGS sequence"/>
</dbReference>
<evidence type="ECO:0000313" key="2">
    <source>
        <dbReference type="Proteomes" id="UP001465153"/>
    </source>
</evidence>
<accession>A0ABQ0A8A5</accession>
<gene>
    <name evidence="1" type="ORF">NBRC116591_16620</name>
</gene>
<protein>
    <recommendedName>
        <fullName evidence="3">TIGR04255 family protein</fullName>
    </recommendedName>
</protein>
<dbReference type="EMBL" id="BAABWN010000005">
    <property type="protein sequence ID" value="GAA6167851.1"/>
    <property type="molecule type" value="Genomic_DNA"/>
</dbReference>
<proteinExistence type="predicted"/>
<evidence type="ECO:0000313" key="1">
    <source>
        <dbReference type="EMBL" id="GAA6167851.1"/>
    </source>
</evidence>
<name>A0ABQ0A8A5_9GAMM</name>
<comment type="caution">
    <text evidence="1">The sequence shown here is derived from an EMBL/GenBank/DDBJ whole genome shotgun (WGS) entry which is preliminary data.</text>
</comment>
<sequence length="283" mass="31605">MATFNPVRQDNAIDEIAFAVHFKLPLAGEQLLKDLIDLATEVSDLLPHYEITNSLTLQLNAQQSTNQTSTKPSGIVCYKKSEHVANRQEWTLRVDGNRIVVACSEYSSWGKVSSQAKELLFKALRKIDVKSNPVVEAVLQCVDKFEATDTNATAIDIFNADSAYLTKHVIENGGSSWHIHQGWFKDIDEIQAKLLNNLNINTYNKQYSEKEIIVQGKTINETIVSHLIRIQHTGNPELSNIEELTADDGYLAKAFDAAHDLNKEAIRDLLNNAMLDKIGLSNA</sequence>
<evidence type="ECO:0008006" key="3">
    <source>
        <dbReference type="Google" id="ProtNLM"/>
    </source>
</evidence>
<organism evidence="1 2">
    <name type="scientific">Sessilibacter corallicola</name>
    <dbReference type="NCBI Taxonomy" id="2904075"/>
    <lineage>
        <taxon>Bacteria</taxon>
        <taxon>Pseudomonadati</taxon>
        <taxon>Pseudomonadota</taxon>
        <taxon>Gammaproteobacteria</taxon>
        <taxon>Cellvibrionales</taxon>
        <taxon>Cellvibrionaceae</taxon>
        <taxon>Sessilibacter</taxon>
    </lineage>
</organism>